<evidence type="ECO:0000313" key="1">
    <source>
        <dbReference type="EMBL" id="POS82456.1"/>
    </source>
</evidence>
<dbReference type="EMBL" id="PEDP01002790">
    <property type="protein sequence ID" value="POS82456.1"/>
    <property type="molecule type" value="Genomic_DNA"/>
</dbReference>
<evidence type="ECO:0000313" key="2">
    <source>
        <dbReference type="Proteomes" id="UP000237438"/>
    </source>
</evidence>
<feature type="non-terminal residue" evidence="1">
    <location>
        <position position="291"/>
    </location>
</feature>
<name>A0A2S4PK93_9PEZI</name>
<sequence>QVTARWKKPPYADATKTYLPRISEANLQPKPSQSFPKHTPYVRKIDNRLFIRPPEEHPSRNNHVHAIKTVLTNKLEIAQISIKSVQNLKTSLAIVPTNKNHAESILGKAEAIVAILDGKAEKAEEWHTYLIDHVSRKLTLLEGSNWEATEELPRKEVYIKATVITRRLNNTEALEMTISKITNSPEIHKVDFVTYEHQEQSSESFNYANSMCKEEFSSIGRFVITATSPITFHIAANLTACYKVHHEAEMQGAKKMLSSLDLSNLAKKKELSRPHVDPKFNGTGNKLLTPA</sequence>
<proteinExistence type="predicted"/>
<keyword evidence="2" id="KW-1185">Reference proteome</keyword>
<dbReference type="Proteomes" id="UP000237438">
    <property type="component" value="Unassembled WGS sequence"/>
</dbReference>
<protein>
    <submittedName>
        <fullName evidence="1">Uncharacterized protein</fullName>
    </submittedName>
</protein>
<accession>A0A2S4PK93</accession>
<organism evidence="1 2">
    <name type="scientific">Erysiphe pulchra</name>
    <dbReference type="NCBI Taxonomy" id="225359"/>
    <lineage>
        <taxon>Eukaryota</taxon>
        <taxon>Fungi</taxon>
        <taxon>Dikarya</taxon>
        <taxon>Ascomycota</taxon>
        <taxon>Pezizomycotina</taxon>
        <taxon>Leotiomycetes</taxon>
        <taxon>Erysiphales</taxon>
        <taxon>Erysiphaceae</taxon>
        <taxon>Erysiphe</taxon>
    </lineage>
</organism>
<feature type="non-terminal residue" evidence="1">
    <location>
        <position position="1"/>
    </location>
</feature>
<gene>
    <name evidence="1" type="ORF">EPUL_005235</name>
</gene>
<reference evidence="1 2" key="1">
    <citation type="submission" date="2017-10" db="EMBL/GenBank/DDBJ databases">
        <title>Development of genomic resources for the powdery mildew, Erysiphe pulchra.</title>
        <authorList>
            <person name="Wadl P.A."/>
            <person name="Mack B.M."/>
            <person name="Moore G."/>
            <person name="Beltz S.B."/>
        </authorList>
    </citation>
    <scope>NUCLEOTIDE SEQUENCE [LARGE SCALE GENOMIC DNA]</scope>
    <source>
        <strain evidence="1">Cflorida</strain>
    </source>
</reference>
<dbReference type="AlphaFoldDB" id="A0A2S4PK93"/>
<comment type="caution">
    <text evidence="1">The sequence shown here is derived from an EMBL/GenBank/DDBJ whole genome shotgun (WGS) entry which is preliminary data.</text>
</comment>